<evidence type="ECO:0000256" key="3">
    <source>
        <dbReference type="ARBA" id="ARBA00022729"/>
    </source>
</evidence>
<dbReference type="RefSeq" id="WP_090297714.1">
    <property type="nucleotide sequence ID" value="NZ_FNKI01000003.1"/>
</dbReference>
<protein>
    <submittedName>
        <fullName evidence="8">Starch-binding associating with outer membrane</fullName>
    </submittedName>
</protein>
<keyword evidence="4" id="KW-0472">Membrane</keyword>
<keyword evidence="9" id="KW-1185">Reference proteome</keyword>
<dbReference type="CDD" id="cd08977">
    <property type="entry name" value="SusD"/>
    <property type="match status" value="1"/>
</dbReference>
<dbReference type="STRING" id="1073328.SAMN05216294_2759"/>
<dbReference type="InterPro" id="IPR011990">
    <property type="entry name" value="TPR-like_helical_dom_sf"/>
</dbReference>
<evidence type="ECO:0000259" key="7">
    <source>
        <dbReference type="Pfam" id="PF14322"/>
    </source>
</evidence>
<feature type="domain" description="SusD-like N-terminal" evidence="7">
    <location>
        <begin position="42"/>
        <end position="245"/>
    </location>
</feature>
<dbReference type="Proteomes" id="UP000199592">
    <property type="component" value="Unassembled WGS sequence"/>
</dbReference>
<accession>A0A1H2XNY3</accession>
<dbReference type="InterPro" id="IPR033985">
    <property type="entry name" value="SusD-like_N"/>
</dbReference>
<evidence type="ECO:0000256" key="2">
    <source>
        <dbReference type="ARBA" id="ARBA00006275"/>
    </source>
</evidence>
<comment type="similarity">
    <text evidence="2">Belongs to the SusD family.</text>
</comment>
<evidence type="ECO:0000259" key="6">
    <source>
        <dbReference type="Pfam" id="PF07980"/>
    </source>
</evidence>
<proteinExistence type="inferred from homology"/>
<dbReference type="InterPro" id="IPR012944">
    <property type="entry name" value="SusD_RagB_dom"/>
</dbReference>
<dbReference type="Pfam" id="PF07980">
    <property type="entry name" value="SusD_RagB"/>
    <property type="match status" value="1"/>
</dbReference>
<evidence type="ECO:0000256" key="4">
    <source>
        <dbReference type="ARBA" id="ARBA00023136"/>
    </source>
</evidence>
<dbReference type="Gene3D" id="1.25.40.390">
    <property type="match status" value="1"/>
</dbReference>
<dbReference type="GO" id="GO:0009279">
    <property type="term" value="C:cell outer membrane"/>
    <property type="evidence" value="ECO:0007669"/>
    <property type="project" value="UniProtKB-SubCell"/>
</dbReference>
<dbReference type="OrthoDB" id="5694214at2"/>
<dbReference type="SUPFAM" id="SSF48452">
    <property type="entry name" value="TPR-like"/>
    <property type="match status" value="1"/>
</dbReference>
<sequence length="477" mass="54061">MKIFRKYTDNQMNAMGSGLHLKSVFFNLVLLWLGLLVSACSDFLEVDPPRNTLISETVFRDPATVESALANLYYSMREEQGLVSGITGLTPAMGIYGDGLDYYGFSADYLQMYNHNLMAENDVVLAWWRQAYNVIYSANAIIEGVEKSSDLTTVEINSAKGQALFVRAYFHSLLVLLYGDVPFIADTDYLENNKVSRMPEAEVYSRIIADLEEAIILLEGFEPSSNERVVPDLHAAMALLSRMYLYVENWEMADEMATELIAVFPLDTDLDQVFLKDSPETIWQLKPEEGRNTYEATQLIIPSVPGQTYALTDDLLDSFEVGDLRLDQWVGSVSDADETITLHYANKYRADANETTSVEYSILFRCSEQYLIRAEARVHLENNVGARTDLNSIRNRAGLQDIVANTQSELLEAILQERRVELFTEQGHRWFDLKRTGRVNEVMGAKKDNWRSTDVLLPIPETELDTNPNLLPQNPGY</sequence>
<gene>
    <name evidence="8" type="ORF">SAMN04487892_2753</name>
</gene>
<comment type="subcellular location">
    <subcellularLocation>
        <location evidence="1">Cell outer membrane</location>
    </subcellularLocation>
</comment>
<dbReference type="EMBL" id="FNMY01000004">
    <property type="protein sequence ID" value="SDW94591.1"/>
    <property type="molecule type" value="Genomic_DNA"/>
</dbReference>
<feature type="domain" description="RagB/SusD" evidence="6">
    <location>
        <begin position="332"/>
        <end position="477"/>
    </location>
</feature>
<reference evidence="9" key="1">
    <citation type="submission" date="2016-10" db="EMBL/GenBank/DDBJ databases">
        <authorList>
            <person name="Varghese N."/>
            <person name="Submissions S."/>
        </authorList>
    </citation>
    <scope>NUCLEOTIDE SEQUENCE [LARGE SCALE GENOMIC DNA]</scope>
    <source>
        <strain evidence="9">DSM 25030</strain>
    </source>
</reference>
<evidence type="ECO:0000256" key="1">
    <source>
        <dbReference type="ARBA" id="ARBA00004442"/>
    </source>
</evidence>
<evidence type="ECO:0000313" key="9">
    <source>
        <dbReference type="Proteomes" id="UP000199592"/>
    </source>
</evidence>
<dbReference type="Pfam" id="PF14322">
    <property type="entry name" value="SusD-like_3"/>
    <property type="match status" value="1"/>
</dbReference>
<keyword evidence="5" id="KW-0998">Cell outer membrane</keyword>
<dbReference type="AlphaFoldDB" id="A0A1H2XNY3"/>
<name>A0A1H2XNY3_9FLAO</name>
<evidence type="ECO:0000256" key="5">
    <source>
        <dbReference type="ARBA" id="ARBA00023237"/>
    </source>
</evidence>
<keyword evidence="3" id="KW-0732">Signal</keyword>
<evidence type="ECO:0000313" key="8">
    <source>
        <dbReference type="EMBL" id="SDW94591.1"/>
    </source>
</evidence>
<organism evidence="8 9">
    <name type="scientific">Flagellimonas zhangzhouensis</name>
    <dbReference type="NCBI Taxonomy" id="1073328"/>
    <lineage>
        <taxon>Bacteria</taxon>
        <taxon>Pseudomonadati</taxon>
        <taxon>Bacteroidota</taxon>
        <taxon>Flavobacteriia</taxon>
        <taxon>Flavobacteriales</taxon>
        <taxon>Flavobacteriaceae</taxon>
        <taxon>Flagellimonas</taxon>
    </lineage>
</organism>